<dbReference type="InterPro" id="IPR002014">
    <property type="entry name" value="VHS_dom"/>
</dbReference>
<dbReference type="AlphaFoldDB" id="A0A3B4C1W1"/>
<evidence type="ECO:0000256" key="2">
    <source>
        <dbReference type="ARBA" id="ARBA00004220"/>
    </source>
</evidence>
<evidence type="ECO:0000313" key="14">
    <source>
        <dbReference type="Ensembl" id="ENSPNAP00000004669.2"/>
    </source>
</evidence>
<dbReference type="InterPro" id="IPR008152">
    <property type="entry name" value="Clathrin_a/b/g-adaptin_app_Ig"/>
</dbReference>
<feature type="domain" description="GAE" evidence="12">
    <location>
        <begin position="381"/>
        <end position="490"/>
    </location>
</feature>
<dbReference type="InterPro" id="IPR008153">
    <property type="entry name" value="GAE_dom"/>
</dbReference>
<dbReference type="InterPro" id="IPR027422">
    <property type="entry name" value="GGA1-3"/>
</dbReference>
<dbReference type="GO" id="GO:0005802">
    <property type="term" value="C:trans-Golgi network"/>
    <property type="evidence" value="ECO:0007669"/>
    <property type="project" value="InterPro"/>
</dbReference>
<comment type="similarity">
    <text evidence="3">Belongs to the GGA protein family.</text>
</comment>
<dbReference type="Gene3D" id="1.25.40.90">
    <property type="match status" value="1"/>
</dbReference>
<dbReference type="OMA" id="GQIADNW"/>
<organism evidence="14 15">
    <name type="scientific">Pygocentrus nattereri</name>
    <name type="common">Red-bellied piranha</name>
    <dbReference type="NCBI Taxonomy" id="42514"/>
    <lineage>
        <taxon>Eukaryota</taxon>
        <taxon>Metazoa</taxon>
        <taxon>Chordata</taxon>
        <taxon>Craniata</taxon>
        <taxon>Vertebrata</taxon>
        <taxon>Euteleostomi</taxon>
        <taxon>Actinopterygii</taxon>
        <taxon>Neopterygii</taxon>
        <taxon>Teleostei</taxon>
        <taxon>Ostariophysi</taxon>
        <taxon>Characiformes</taxon>
        <taxon>Characoidei</taxon>
        <taxon>Pygocentrus</taxon>
    </lineage>
</organism>
<dbReference type="InterPro" id="IPR038425">
    <property type="entry name" value="GAT_sf"/>
</dbReference>
<dbReference type="PROSITE" id="PS50179">
    <property type="entry name" value="VHS"/>
    <property type="match status" value="1"/>
</dbReference>
<dbReference type="Pfam" id="PF02883">
    <property type="entry name" value="Alpha_adaptinC2"/>
    <property type="match status" value="1"/>
</dbReference>
<dbReference type="Gene3D" id="2.60.40.1230">
    <property type="match status" value="1"/>
</dbReference>
<reference evidence="14" key="3">
    <citation type="submission" date="2025-09" db="UniProtKB">
        <authorList>
            <consortium name="Ensembl"/>
        </authorList>
    </citation>
    <scope>IDENTIFICATION</scope>
</reference>
<dbReference type="SMART" id="SM00809">
    <property type="entry name" value="Alpha_adaptinC2"/>
    <property type="match status" value="1"/>
</dbReference>
<evidence type="ECO:0000259" key="11">
    <source>
        <dbReference type="PROSITE" id="PS50179"/>
    </source>
</evidence>
<feature type="domain" description="VHS" evidence="11">
    <location>
        <begin position="43"/>
        <end position="147"/>
    </location>
</feature>
<dbReference type="SUPFAM" id="SSF49348">
    <property type="entry name" value="Clathrin adaptor appendage domain"/>
    <property type="match status" value="1"/>
</dbReference>
<accession>A0A3B4C1W1</accession>
<evidence type="ECO:0000259" key="12">
    <source>
        <dbReference type="PROSITE" id="PS50180"/>
    </source>
</evidence>
<keyword evidence="10" id="KW-1133">Transmembrane helix</keyword>
<keyword evidence="10" id="KW-0812">Transmembrane</keyword>
<dbReference type="Proteomes" id="UP001501920">
    <property type="component" value="Chromosome 12"/>
</dbReference>
<comment type="subcellular location">
    <subcellularLocation>
        <location evidence="2">Early endosome membrane</location>
        <topology evidence="2">Peripheral membrane protein</topology>
    </subcellularLocation>
    <subcellularLocation>
        <location evidence="1">Golgi apparatus</location>
        <location evidence="1">trans-Golgi network membrane</location>
        <topology evidence="1">Peripheral membrane protein</topology>
    </subcellularLocation>
</comment>
<evidence type="ECO:0000256" key="3">
    <source>
        <dbReference type="ARBA" id="ARBA00008099"/>
    </source>
</evidence>
<dbReference type="SUPFAM" id="SSF48464">
    <property type="entry name" value="ENTH/VHS domain"/>
    <property type="match status" value="1"/>
</dbReference>
<dbReference type="Pfam" id="PF03127">
    <property type="entry name" value="GAT"/>
    <property type="match status" value="1"/>
</dbReference>
<keyword evidence="7" id="KW-0653">Protein transport</keyword>
<dbReference type="GO" id="GO:0043130">
    <property type="term" value="F:ubiquitin binding"/>
    <property type="evidence" value="ECO:0007669"/>
    <property type="project" value="InterPro"/>
</dbReference>
<evidence type="ECO:0000256" key="1">
    <source>
        <dbReference type="ARBA" id="ARBA00004150"/>
    </source>
</evidence>
<evidence type="ECO:0000256" key="9">
    <source>
        <dbReference type="ARBA" id="ARBA00023136"/>
    </source>
</evidence>
<dbReference type="InterPro" id="IPR013041">
    <property type="entry name" value="Clathrin_app_Ig-like_sf"/>
</dbReference>
<proteinExistence type="inferred from homology"/>
<dbReference type="Pfam" id="PF18308">
    <property type="entry name" value="GGA_N-GAT"/>
    <property type="match status" value="1"/>
</dbReference>
<dbReference type="Pfam" id="PF00790">
    <property type="entry name" value="VHS"/>
    <property type="match status" value="1"/>
</dbReference>
<evidence type="ECO:0000259" key="13">
    <source>
        <dbReference type="PROSITE" id="PS50909"/>
    </source>
</evidence>
<dbReference type="PANTHER" id="PTHR45905:SF6">
    <property type="entry name" value="ADP-RIBOSYLATION FACTOR-BINDING PROTEIN GGA3"/>
    <property type="match status" value="1"/>
</dbReference>
<evidence type="ECO:0000256" key="8">
    <source>
        <dbReference type="ARBA" id="ARBA00023034"/>
    </source>
</evidence>
<keyword evidence="15" id="KW-1185">Reference proteome</keyword>
<dbReference type="GeneTree" id="ENSGT00940000159613"/>
<evidence type="ECO:0008006" key="16">
    <source>
        <dbReference type="Google" id="ProtNLM"/>
    </source>
</evidence>
<dbReference type="InterPro" id="IPR041198">
    <property type="entry name" value="GGA_N-GAT"/>
</dbReference>
<dbReference type="PANTHER" id="PTHR45905">
    <property type="entry name" value="GOLGI-LOCALIZED, GAMMA-ADAPTIN EAR CONTAINING, ARF BINDING PROTEIN"/>
    <property type="match status" value="1"/>
</dbReference>
<feature type="domain" description="GAT" evidence="13">
    <location>
        <begin position="171"/>
        <end position="292"/>
    </location>
</feature>
<dbReference type="SMART" id="SM00288">
    <property type="entry name" value="VHS"/>
    <property type="match status" value="1"/>
</dbReference>
<dbReference type="PROSITE" id="PS50180">
    <property type="entry name" value="GAE"/>
    <property type="match status" value="1"/>
</dbReference>
<dbReference type="GO" id="GO:0034394">
    <property type="term" value="P:protein localization to cell surface"/>
    <property type="evidence" value="ECO:0007669"/>
    <property type="project" value="TreeGrafter"/>
</dbReference>
<evidence type="ECO:0000256" key="10">
    <source>
        <dbReference type="SAM" id="Phobius"/>
    </source>
</evidence>
<keyword evidence="4" id="KW-0813">Transport</keyword>
<feature type="transmembrane region" description="Helical" evidence="10">
    <location>
        <begin position="7"/>
        <end position="31"/>
    </location>
</feature>
<evidence type="ECO:0000256" key="4">
    <source>
        <dbReference type="ARBA" id="ARBA00022448"/>
    </source>
</evidence>
<dbReference type="GO" id="GO:0031267">
    <property type="term" value="F:small GTPase binding"/>
    <property type="evidence" value="ECO:0007669"/>
    <property type="project" value="InterPro"/>
</dbReference>
<dbReference type="GO" id="GO:0006886">
    <property type="term" value="P:intracellular protein transport"/>
    <property type="evidence" value="ECO:0007669"/>
    <property type="project" value="InterPro"/>
</dbReference>
<evidence type="ECO:0000313" key="15">
    <source>
        <dbReference type="Proteomes" id="UP001501920"/>
    </source>
</evidence>
<dbReference type="SUPFAM" id="SSF89009">
    <property type="entry name" value="GAT-like domain"/>
    <property type="match status" value="1"/>
</dbReference>
<dbReference type="InterPro" id="IPR004152">
    <property type="entry name" value="GAT_dom"/>
</dbReference>
<dbReference type="GO" id="GO:0035091">
    <property type="term" value="F:phosphatidylinositol binding"/>
    <property type="evidence" value="ECO:0007669"/>
    <property type="project" value="InterPro"/>
</dbReference>
<dbReference type="Gene3D" id="1.20.58.160">
    <property type="match status" value="1"/>
</dbReference>
<protein>
    <recommendedName>
        <fullName evidence="16">VHS domain-containing protein</fullName>
    </recommendedName>
</protein>
<keyword evidence="6" id="KW-0832">Ubl conjugation</keyword>
<dbReference type="STRING" id="42514.ENSPNAP00000004669"/>
<dbReference type="GO" id="GO:0031901">
    <property type="term" value="C:early endosome membrane"/>
    <property type="evidence" value="ECO:0007669"/>
    <property type="project" value="UniProtKB-SubCell"/>
</dbReference>
<dbReference type="Gene3D" id="1.20.5.170">
    <property type="match status" value="1"/>
</dbReference>
<keyword evidence="5" id="KW-0967">Endosome</keyword>
<evidence type="ECO:0000256" key="6">
    <source>
        <dbReference type="ARBA" id="ARBA00022843"/>
    </source>
</evidence>
<gene>
    <name evidence="14" type="primary">GGA1</name>
</gene>
<evidence type="ECO:0000256" key="5">
    <source>
        <dbReference type="ARBA" id="ARBA00022753"/>
    </source>
</evidence>
<sequence length="490" mass="55780">MVCGIGMVFGVGLVLVWCSVCGVCMFVWYWYDVWCLHVIPLFSPQVALRLLAHKIQSPQEREALQTLTLLEACMNNCGKRFRAEATKFRFLNELIKVLSPKFLGSWSSAQVKEKITEVLYSWTQWLKDEPKVQEAYRMLKKQGLVKSDPKLPDSVLMPPPSPRQEVSVFDDEDKAKLLSRLLKSGRPEDLETANRLIKSTVREEQEKMEKEGRRISTLEEVEKCTSELRLLLNQHTHHTAEMKDLYERCDRLRPNLFRLASDTLEDDETLAGILKWNDELSHVMNQYRERTQQEEREMGAEPMHNNDNSQGLLFYCAHAQAEIPLLGNTSCRLRAVISLFREEHMTRSEFIQPIITPGFPKPLPPTSLQDIHVPLGSIKPSHLKPITVFDRHSVRVSLHFTKETPPSRPDVAAFVISAVNTSALPVSDFLFLAAVPKTMQLKLQPATGTALPPYSPLLPPAAISQILLLSNPLRVRLKFTLCGFSDAVRF</sequence>
<dbReference type="Ensembl" id="ENSPNAT00000006657.2">
    <property type="protein sequence ID" value="ENSPNAP00000004669.2"/>
    <property type="gene ID" value="ENSPNAG00000007197.2"/>
</dbReference>
<dbReference type="InterPro" id="IPR008942">
    <property type="entry name" value="ENTH_VHS"/>
</dbReference>
<keyword evidence="9 10" id="KW-0472">Membrane</keyword>
<name>A0A3B4C1W1_PYGNA</name>
<reference evidence="14 15" key="1">
    <citation type="submission" date="2020-10" db="EMBL/GenBank/DDBJ databases">
        <title>Pygocentrus nattereri (red-bellied piranha) genome, fPygNat1, primary haplotype.</title>
        <authorList>
            <person name="Myers G."/>
            <person name="Meyer A."/>
            <person name="Karagic N."/>
            <person name="Pippel M."/>
            <person name="Winkler S."/>
            <person name="Tracey A."/>
            <person name="Wood J."/>
            <person name="Formenti G."/>
            <person name="Howe K."/>
            <person name="Fedrigo O."/>
            <person name="Jarvis E.D."/>
        </authorList>
    </citation>
    <scope>NUCLEOTIDE SEQUENCE [LARGE SCALE GENOMIC DNA]</scope>
</reference>
<reference evidence="14" key="2">
    <citation type="submission" date="2025-08" db="UniProtKB">
        <authorList>
            <consortium name="Ensembl"/>
        </authorList>
    </citation>
    <scope>IDENTIFICATION</scope>
</reference>
<keyword evidence="8" id="KW-0333">Golgi apparatus</keyword>
<evidence type="ECO:0000256" key="7">
    <source>
        <dbReference type="ARBA" id="ARBA00022927"/>
    </source>
</evidence>
<dbReference type="PROSITE" id="PS50909">
    <property type="entry name" value="GAT"/>
    <property type="match status" value="1"/>
</dbReference>
<dbReference type="GO" id="GO:0006893">
    <property type="term" value="P:Golgi to plasma membrane transport"/>
    <property type="evidence" value="ECO:0007669"/>
    <property type="project" value="TreeGrafter"/>
</dbReference>